<accession>A0ABT2G2Z1</accession>
<reference evidence="1 2" key="1">
    <citation type="submission" date="2022-08" db="EMBL/GenBank/DDBJ databases">
        <title>Algoriphagus sp. CAU 1643 isolated from mud.</title>
        <authorList>
            <person name="Kim W."/>
        </authorList>
    </citation>
    <scope>NUCLEOTIDE SEQUENCE [LARGE SCALE GENOMIC DNA]</scope>
    <source>
        <strain evidence="1 2">CAU 1643</strain>
    </source>
</reference>
<dbReference type="EMBL" id="JANWGH010000001">
    <property type="protein sequence ID" value="MCS5489158.1"/>
    <property type="molecule type" value="Genomic_DNA"/>
</dbReference>
<organism evidence="1 2">
    <name type="scientific">Algoriphagus limi</name>
    <dbReference type="NCBI Taxonomy" id="2975273"/>
    <lineage>
        <taxon>Bacteria</taxon>
        <taxon>Pseudomonadati</taxon>
        <taxon>Bacteroidota</taxon>
        <taxon>Cytophagia</taxon>
        <taxon>Cytophagales</taxon>
        <taxon>Cyclobacteriaceae</taxon>
        <taxon>Algoriphagus</taxon>
    </lineage>
</organism>
<evidence type="ECO:0008006" key="3">
    <source>
        <dbReference type="Google" id="ProtNLM"/>
    </source>
</evidence>
<comment type="caution">
    <text evidence="1">The sequence shown here is derived from an EMBL/GenBank/DDBJ whole genome shotgun (WGS) entry which is preliminary data.</text>
</comment>
<evidence type="ECO:0000313" key="2">
    <source>
        <dbReference type="Proteomes" id="UP001206788"/>
    </source>
</evidence>
<dbReference type="Gene3D" id="3.40.50.300">
    <property type="entry name" value="P-loop containing nucleotide triphosphate hydrolases"/>
    <property type="match status" value="1"/>
</dbReference>
<dbReference type="RefSeq" id="WP_259412833.1">
    <property type="nucleotide sequence ID" value="NZ_JANWGH010000001.1"/>
</dbReference>
<dbReference type="SUPFAM" id="SSF53795">
    <property type="entry name" value="PEP carboxykinase-like"/>
    <property type="match status" value="1"/>
</dbReference>
<name>A0ABT2G2Z1_9BACT</name>
<protein>
    <recommendedName>
        <fullName evidence="3">Hpr(Ser) kinase/phosphatase</fullName>
    </recommendedName>
</protein>
<dbReference type="Proteomes" id="UP001206788">
    <property type="component" value="Unassembled WGS sequence"/>
</dbReference>
<sequence length="302" mass="34988">MYHFFKVFGLICRSEINLSALIKLSESESIDFEVKLIQSLPEFQFPVLVSEEGCRYNETEFFLEIEGVAKYLVRNGKEILIKPTSEDWNSILLFFYSNCLGALLFQRDLIPFHVSGVLDPDGKVWLFAAPSQTGKSSTALKLKEKGFEIFTDDTALIYVREGKCWSIPSYPMIRVWKNTLDKQSVFQPEEATQIRSEIDKYGIFFHEHFQDIPREVKGIIFLEEEGQEIQIRKIGVMEALPLLGNNIYRGYWVEGMKKQIIQFEVLTSIIRYTNFWKAIRPKNQDSFNSFTDEIIDQILAGG</sequence>
<keyword evidence="2" id="KW-1185">Reference proteome</keyword>
<evidence type="ECO:0000313" key="1">
    <source>
        <dbReference type="EMBL" id="MCS5489158.1"/>
    </source>
</evidence>
<gene>
    <name evidence="1" type="ORF">NY014_01880</name>
</gene>
<dbReference type="InterPro" id="IPR027417">
    <property type="entry name" value="P-loop_NTPase"/>
</dbReference>
<proteinExistence type="predicted"/>